<evidence type="ECO:0000313" key="2">
    <source>
        <dbReference type="EMBL" id="EAU55358.1"/>
    </source>
</evidence>
<dbReference type="InterPro" id="IPR007359">
    <property type="entry name" value="SigmaE_reg_RseC_MucC"/>
</dbReference>
<dbReference type="InterPro" id="IPR026268">
    <property type="entry name" value="RseC"/>
</dbReference>
<dbReference type="RefSeq" id="WP_009849821.1">
    <property type="nucleotide sequence ID" value="NZ_DS022294.1"/>
</dbReference>
<dbReference type="eggNOG" id="COG3086">
    <property type="taxonomic scope" value="Bacteria"/>
</dbReference>
<dbReference type="EMBL" id="AATS01000003">
    <property type="protein sequence ID" value="EAU55358.1"/>
    <property type="molecule type" value="Genomic_DNA"/>
</dbReference>
<proteinExistence type="predicted"/>
<dbReference type="PANTHER" id="PTHR35867">
    <property type="entry name" value="PROTEIN RSEC"/>
    <property type="match status" value="1"/>
</dbReference>
<protein>
    <submittedName>
        <fullName evidence="2">Positive regulator for alginate biosynthesis MucC</fullName>
    </submittedName>
</protein>
<dbReference type="HOGENOM" id="CLU_124911_1_0_0"/>
<dbReference type="Proteomes" id="UP000005297">
    <property type="component" value="Unassembled WGS sequence"/>
</dbReference>
<sequence length="158" mass="16854">MEQQVSVVAIEGDQVLVQGRRASACGKCAGQSSCSTMGSWVERVAELRVQNTLHARVGDQVLLDVPDSLLLKVSFQLYALPMLAFVFVGALIRALAVHMGWWQPDAIAALAGIAAVFGCYALIRARVAAGRNPLDARMIRVIQSADVCTNTGESVPSN</sequence>
<name>Q0F133_9PROT</name>
<dbReference type="PANTHER" id="PTHR35867:SF1">
    <property type="entry name" value="PROTEIN RSEC"/>
    <property type="match status" value="1"/>
</dbReference>
<dbReference type="InParanoid" id="Q0F133"/>
<gene>
    <name evidence="2" type="ORF">SPV1_11516</name>
</gene>
<comment type="caution">
    <text evidence="2">The sequence shown here is derived from an EMBL/GenBank/DDBJ whole genome shotgun (WGS) entry which is preliminary data.</text>
</comment>
<organism evidence="2 3">
    <name type="scientific">Mariprofundus ferrooxydans PV-1</name>
    <dbReference type="NCBI Taxonomy" id="314345"/>
    <lineage>
        <taxon>Bacteria</taxon>
        <taxon>Pseudomonadati</taxon>
        <taxon>Pseudomonadota</taxon>
        <taxon>Candidatius Mariprofundia</taxon>
        <taxon>Mariprofundales</taxon>
        <taxon>Mariprofundaceae</taxon>
        <taxon>Mariprofundus</taxon>
    </lineage>
</organism>
<evidence type="ECO:0000313" key="3">
    <source>
        <dbReference type="Proteomes" id="UP000005297"/>
    </source>
</evidence>
<dbReference type="Pfam" id="PF04246">
    <property type="entry name" value="RseC_MucC"/>
    <property type="match status" value="1"/>
</dbReference>
<accession>Q0F133</accession>
<keyword evidence="1" id="KW-1133">Transmembrane helix</keyword>
<feature type="transmembrane region" description="Helical" evidence="1">
    <location>
        <begin position="77"/>
        <end position="100"/>
    </location>
</feature>
<reference evidence="2 3" key="1">
    <citation type="submission" date="2006-09" db="EMBL/GenBank/DDBJ databases">
        <authorList>
            <person name="Emerson D."/>
            <person name="Ferriera S."/>
            <person name="Johnson J."/>
            <person name="Kravitz S."/>
            <person name="Halpern A."/>
            <person name="Remington K."/>
            <person name="Beeson K."/>
            <person name="Tran B."/>
            <person name="Rogers Y.-H."/>
            <person name="Friedman R."/>
            <person name="Venter J.C."/>
        </authorList>
    </citation>
    <scope>NUCLEOTIDE SEQUENCE [LARGE SCALE GENOMIC DNA]</scope>
    <source>
        <strain evidence="2 3">PV-1</strain>
    </source>
</reference>
<feature type="transmembrane region" description="Helical" evidence="1">
    <location>
        <begin position="106"/>
        <end position="123"/>
    </location>
</feature>
<keyword evidence="3" id="KW-1185">Reference proteome</keyword>
<dbReference type="STRING" id="314344.AL013_07045"/>
<dbReference type="AlphaFoldDB" id="Q0F133"/>
<evidence type="ECO:0000256" key="1">
    <source>
        <dbReference type="SAM" id="Phobius"/>
    </source>
</evidence>
<keyword evidence="1" id="KW-0472">Membrane</keyword>
<keyword evidence="1" id="KW-0812">Transmembrane</keyword>
<dbReference type="OrthoDB" id="5296124at2"/>
<dbReference type="PIRSF" id="PIRSF004923">
    <property type="entry name" value="RseC"/>
    <property type="match status" value="1"/>
</dbReference>